<proteinExistence type="predicted"/>
<sequence length="308" mass="35253">MVLLTMTTSIIEALKISSDLREKKNRFCENQNVNDNLDSANEPSLFECDNVIHSDEHEAHKYRAMQESQVTYNQNFNALHFVEPKVGDPISHKQVIELSKLMKSQNHESYRLEKMIRGSRLYVPPPPPAPEKTPEFKSLMARLRQEEQMRSYQQITKPKLSSEAIFQRFPDASAACAFSSNYPLPLDELNDGVVYEDIRRQITLIFNILISIVACGSAIWVVGKWWSTPMRLALSMTGSILVGLAEVFIFWGYIRRVSEAKAKEQGKKEVKEVLKTWVIQPHENLDPTNDSHKSVTVDPKKTMQNTTV</sequence>
<keyword evidence="5 7" id="KW-0472">Membrane</keyword>
<evidence type="ECO:0000313" key="9">
    <source>
        <dbReference type="Proteomes" id="UP000237438"/>
    </source>
</evidence>
<dbReference type="AlphaFoldDB" id="A0A2S4PKH0"/>
<evidence type="ECO:0000256" key="4">
    <source>
        <dbReference type="ARBA" id="ARBA00022989"/>
    </source>
</evidence>
<dbReference type="GO" id="GO:0070072">
    <property type="term" value="P:vacuolar proton-transporting V-type ATPase complex assembly"/>
    <property type="evidence" value="ECO:0007669"/>
    <property type="project" value="InterPro"/>
</dbReference>
<keyword evidence="3" id="KW-0256">Endoplasmic reticulum</keyword>
<gene>
    <name evidence="8" type="ORF">EPUL_005363</name>
</gene>
<dbReference type="OrthoDB" id="19981at2759"/>
<keyword evidence="9" id="KW-1185">Reference proteome</keyword>
<feature type="transmembrane region" description="Helical" evidence="7">
    <location>
        <begin position="232"/>
        <end position="254"/>
    </location>
</feature>
<comment type="caution">
    <text evidence="8">The sequence shown here is derived from an EMBL/GenBank/DDBJ whole genome shotgun (WGS) entry which is preliminary data.</text>
</comment>
<organism evidence="8 9">
    <name type="scientific">Erysiphe pulchra</name>
    <dbReference type="NCBI Taxonomy" id="225359"/>
    <lineage>
        <taxon>Eukaryota</taxon>
        <taxon>Fungi</taxon>
        <taxon>Dikarya</taxon>
        <taxon>Ascomycota</taxon>
        <taxon>Pezizomycotina</taxon>
        <taxon>Leotiomycetes</taxon>
        <taxon>Erysiphales</taxon>
        <taxon>Erysiphaceae</taxon>
        <taxon>Erysiphe</taxon>
    </lineage>
</organism>
<dbReference type="Pfam" id="PF11712">
    <property type="entry name" value="Vma12"/>
    <property type="match status" value="1"/>
</dbReference>
<evidence type="ECO:0000256" key="5">
    <source>
        <dbReference type="ARBA" id="ARBA00023136"/>
    </source>
</evidence>
<dbReference type="EMBL" id="PEDP01002685">
    <property type="protein sequence ID" value="POS82513.1"/>
    <property type="molecule type" value="Genomic_DNA"/>
</dbReference>
<dbReference type="GO" id="GO:0005789">
    <property type="term" value="C:endoplasmic reticulum membrane"/>
    <property type="evidence" value="ECO:0007669"/>
    <property type="project" value="UniProtKB-SubCell"/>
</dbReference>
<evidence type="ECO:0000256" key="1">
    <source>
        <dbReference type="ARBA" id="ARBA00004477"/>
    </source>
</evidence>
<evidence type="ECO:0008006" key="10">
    <source>
        <dbReference type="Google" id="ProtNLM"/>
    </source>
</evidence>
<dbReference type="Proteomes" id="UP000237438">
    <property type="component" value="Unassembled WGS sequence"/>
</dbReference>
<evidence type="ECO:0000256" key="6">
    <source>
        <dbReference type="SAM" id="MobiDB-lite"/>
    </source>
</evidence>
<dbReference type="InterPro" id="IPR021013">
    <property type="entry name" value="ATPase_Vma12"/>
</dbReference>
<keyword evidence="4 7" id="KW-1133">Transmembrane helix</keyword>
<accession>A0A2S4PKH0</accession>
<evidence type="ECO:0000256" key="3">
    <source>
        <dbReference type="ARBA" id="ARBA00022824"/>
    </source>
</evidence>
<comment type="subcellular location">
    <subcellularLocation>
        <location evidence="1">Endoplasmic reticulum membrane</location>
        <topology evidence="1">Multi-pass membrane protein</topology>
    </subcellularLocation>
</comment>
<feature type="compositionally biased region" description="Basic and acidic residues" evidence="6">
    <location>
        <begin position="284"/>
        <end position="301"/>
    </location>
</feature>
<dbReference type="PANTHER" id="PTHR31394">
    <property type="entry name" value="TRANSMEMBRANE PROTEIN 199"/>
    <property type="match status" value="1"/>
</dbReference>
<evidence type="ECO:0000313" key="8">
    <source>
        <dbReference type="EMBL" id="POS82513.1"/>
    </source>
</evidence>
<feature type="transmembrane region" description="Helical" evidence="7">
    <location>
        <begin position="204"/>
        <end position="226"/>
    </location>
</feature>
<protein>
    <recommendedName>
        <fullName evidence="10">Vacuolar h+-atpase assembly protein</fullName>
    </recommendedName>
</protein>
<dbReference type="PANTHER" id="PTHR31394:SF1">
    <property type="entry name" value="TRANSMEMBRANE PROTEIN 199"/>
    <property type="match status" value="1"/>
</dbReference>
<reference evidence="8 9" key="1">
    <citation type="submission" date="2017-10" db="EMBL/GenBank/DDBJ databases">
        <title>Development of genomic resources for the powdery mildew, Erysiphe pulchra.</title>
        <authorList>
            <person name="Wadl P.A."/>
            <person name="Mack B.M."/>
            <person name="Moore G."/>
            <person name="Beltz S.B."/>
        </authorList>
    </citation>
    <scope>NUCLEOTIDE SEQUENCE [LARGE SCALE GENOMIC DNA]</scope>
    <source>
        <strain evidence="8">Cflorida</strain>
    </source>
</reference>
<keyword evidence="2 7" id="KW-0812">Transmembrane</keyword>
<evidence type="ECO:0000256" key="7">
    <source>
        <dbReference type="SAM" id="Phobius"/>
    </source>
</evidence>
<feature type="region of interest" description="Disordered" evidence="6">
    <location>
        <begin position="284"/>
        <end position="308"/>
    </location>
</feature>
<evidence type="ECO:0000256" key="2">
    <source>
        <dbReference type="ARBA" id="ARBA00022692"/>
    </source>
</evidence>
<feature type="non-terminal residue" evidence="8">
    <location>
        <position position="308"/>
    </location>
</feature>
<name>A0A2S4PKH0_9PEZI</name>